<keyword evidence="6" id="KW-1185">Reference proteome</keyword>
<organism evidence="5 6">
    <name type="scientific">Symbiodinium necroappetens</name>
    <dbReference type="NCBI Taxonomy" id="1628268"/>
    <lineage>
        <taxon>Eukaryota</taxon>
        <taxon>Sar</taxon>
        <taxon>Alveolata</taxon>
        <taxon>Dinophyceae</taxon>
        <taxon>Suessiales</taxon>
        <taxon>Symbiodiniaceae</taxon>
        <taxon>Symbiodinium</taxon>
    </lineage>
</organism>
<feature type="region of interest" description="Disordered" evidence="3">
    <location>
        <begin position="557"/>
        <end position="582"/>
    </location>
</feature>
<feature type="region of interest" description="Disordered" evidence="3">
    <location>
        <begin position="858"/>
        <end position="888"/>
    </location>
</feature>
<evidence type="ECO:0000256" key="1">
    <source>
        <dbReference type="ARBA" id="ARBA00007692"/>
    </source>
</evidence>
<name>A0A812P3P7_9DINO</name>
<dbReference type="InterPro" id="IPR003690">
    <property type="entry name" value="MTERF"/>
</dbReference>
<evidence type="ECO:0000256" key="4">
    <source>
        <dbReference type="SAM" id="Phobius"/>
    </source>
</evidence>
<sequence length="888" mass="98670">MYLDHHKEHSFFDALLYHPLNAFACVNLLIQLVLVYLVVPWVRRSSQKQKAEEFQQKTGGLSLAEVTAVATRVSMAVEEKQGSSSKIRAQSGLRSSIFHDMPDDLGEDNFVEVLNAVGDTFEALLLASQADSPRVRCAVLRVAIQPLSEAGPSKLLQLLPLILPQLLLVKAKVISAESLAAVATSQRAGGLIREVCQSASYASSSMTGTTGTQSQSLNSDPFNVRAEELAMQDCSLGVEVRRMWSEQELVRSFGGRMSPGTPDGMFETWDGRLTCVQVVRVPLVREADTSAMQHTLTQTILAKVVKSQTWLRFAHVMPHDFIIYCWLPYRIPDEVSQHVDVLMSNLRKLDARFSVRLRLPAEPDAIFPALFASNYEERLRLRSRSLSETDVSTFLEGDHQNEDDDDVCEWDITWNWSEEGDPELGEDEPLGSPDSQPSEGQEDQVYAAERKGSSPQDSPLAEPEEVVLEWTLTWDDNGLHWHVQSCEAQHGRGITKSSDVSRRRRSSGGRSFSAVPSGTKQAAFNRRGGLQSQGSHRAWASAGAFLGAGCARASRSGRRSLQAKDQELDGDPTVPQDGPATSETLEDAEVPFAEANPMAAAEEFAPSEELSETEAFLVEELGLTQKQMRKIRTFWSYSGDRLPPLTRCQMIADYLQHDVGLNQDQLCRTIADCPEALEVFSVETLKEKVRFLEVEVGVEEPDLPEVVAAYPQVLSRPILTTLRPALEFWMGPANVDPEELPALLKRHAMQMWMRPEALKLKLRFAKEVMGLSLAKVLACSTPFFRLSMEKTVAPRHFFSIQRKVSGLSLEDKVGGSDAAFCKKIGAKPAEYKEFLEQWPFSDQARSLAWLQPPRKRRFRSNWSGPSQSLGLHPGSASAVGRQNVKTSV</sequence>
<proteinExistence type="inferred from homology"/>
<reference evidence="5" key="1">
    <citation type="submission" date="2021-02" db="EMBL/GenBank/DDBJ databases">
        <authorList>
            <person name="Dougan E. K."/>
            <person name="Rhodes N."/>
            <person name="Thang M."/>
            <person name="Chan C."/>
        </authorList>
    </citation>
    <scope>NUCLEOTIDE SEQUENCE</scope>
</reference>
<comment type="caution">
    <text evidence="5">The sequence shown here is derived from an EMBL/GenBank/DDBJ whole genome shotgun (WGS) entry which is preliminary data.</text>
</comment>
<keyword evidence="2" id="KW-0809">Transit peptide</keyword>
<keyword evidence="4" id="KW-0812">Transmembrane</keyword>
<dbReference type="PANTHER" id="PTHR13068">
    <property type="entry name" value="CGI-12 PROTEIN-RELATED"/>
    <property type="match status" value="1"/>
</dbReference>
<gene>
    <name evidence="5" type="primary">vps34</name>
    <name evidence="5" type="ORF">SNEC2469_LOCUS8690</name>
</gene>
<feature type="compositionally biased region" description="Polar residues" evidence="3">
    <location>
        <begin position="860"/>
        <end position="869"/>
    </location>
</feature>
<dbReference type="Gene3D" id="1.25.70.10">
    <property type="entry name" value="Transcription termination factor 3, mitochondrial"/>
    <property type="match status" value="1"/>
</dbReference>
<dbReference type="Proteomes" id="UP000601435">
    <property type="component" value="Unassembled WGS sequence"/>
</dbReference>
<protein>
    <submittedName>
        <fullName evidence="5">Vps34 protein</fullName>
    </submittedName>
</protein>
<evidence type="ECO:0000313" key="5">
    <source>
        <dbReference type="EMBL" id="CAE7338673.1"/>
    </source>
</evidence>
<dbReference type="Pfam" id="PF02536">
    <property type="entry name" value="mTERF"/>
    <property type="match status" value="1"/>
</dbReference>
<feature type="region of interest" description="Disordered" evidence="3">
    <location>
        <begin position="418"/>
        <end position="463"/>
    </location>
</feature>
<dbReference type="PANTHER" id="PTHR13068:SF112">
    <property type="entry name" value="TRANSCRIPTION TERMINATION FACTOR 3, MITOCHONDRIAL"/>
    <property type="match status" value="1"/>
</dbReference>
<dbReference type="SMART" id="SM00733">
    <property type="entry name" value="Mterf"/>
    <property type="match status" value="4"/>
</dbReference>
<evidence type="ECO:0000313" key="6">
    <source>
        <dbReference type="Proteomes" id="UP000601435"/>
    </source>
</evidence>
<comment type="similarity">
    <text evidence="1">Belongs to the mTERF family.</text>
</comment>
<dbReference type="GO" id="GO:0003676">
    <property type="term" value="F:nucleic acid binding"/>
    <property type="evidence" value="ECO:0007669"/>
    <property type="project" value="InterPro"/>
</dbReference>
<dbReference type="OrthoDB" id="428800at2759"/>
<evidence type="ECO:0000256" key="3">
    <source>
        <dbReference type="SAM" id="MobiDB-lite"/>
    </source>
</evidence>
<accession>A0A812P3P7</accession>
<feature type="region of interest" description="Disordered" evidence="3">
    <location>
        <begin position="489"/>
        <end position="530"/>
    </location>
</feature>
<dbReference type="EMBL" id="CAJNJA010014252">
    <property type="protein sequence ID" value="CAE7338673.1"/>
    <property type="molecule type" value="Genomic_DNA"/>
</dbReference>
<feature type="transmembrane region" description="Helical" evidence="4">
    <location>
        <begin position="20"/>
        <end position="42"/>
    </location>
</feature>
<keyword evidence="4" id="KW-1133">Transmembrane helix</keyword>
<feature type="compositionally biased region" description="Acidic residues" evidence="3">
    <location>
        <begin position="418"/>
        <end position="429"/>
    </location>
</feature>
<dbReference type="InterPro" id="IPR038538">
    <property type="entry name" value="MTERF_sf"/>
</dbReference>
<keyword evidence="4" id="KW-0472">Membrane</keyword>
<evidence type="ECO:0000256" key="2">
    <source>
        <dbReference type="ARBA" id="ARBA00022946"/>
    </source>
</evidence>
<dbReference type="AlphaFoldDB" id="A0A812P3P7"/>